<dbReference type="CDD" id="cd00190">
    <property type="entry name" value="Tryp_SPc"/>
    <property type="match status" value="1"/>
</dbReference>
<keyword evidence="9" id="KW-0732">Signal</keyword>
<evidence type="ECO:0000256" key="3">
    <source>
        <dbReference type="ARBA" id="ARBA00012325"/>
    </source>
</evidence>
<dbReference type="InterPro" id="IPR006311">
    <property type="entry name" value="TAT_signal"/>
</dbReference>
<feature type="signal peptide" evidence="9">
    <location>
        <begin position="1"/>
        <end position="25"/>
    </location>
</feature>
<feature type="domain" description="Peptidase S1" evidence="10">
    <location>
        <begin position="184"/>
        <end position="388"/>
    </location>
</feature>
<feature type="chain" id="PRO_5045775061" description="Extracellular small neutral protease" evidence="9">
    <location>
        <begin position="26"/>
        <end position="392"/>
    </location>
</feature>
<comment type="similarity">
    <text evidence="2">Belongs to the peptidase M7 family.</text>
</comment>
<evidence type="ECO:0000259" key="10">
    <source>
        <dbReference type="PROSITE" id="PS50240"/>
    </source>
</evidence>
<evidence type="ECO:0000256" key="2">
    <source>
        <dbReference type="ARBA" id="ARBA00006571"/>
    </source>
</evidence>
<dbReference type="Proteomes" id="UP000783871">
    <property type="component" value="Unassembled WGS sequence"/>
</dbReference>
<dbReference type="Gene3D" id="3.40.390.10">
    <property type="entry name" value="Collagenase (Catalytic Domain)"/>
    <property type="match status" value="1"/>
</dbReference>
<comment type="caution">
    <text evidence="11">The sequence shown here is derived from an EMBL/GenBank/DDBJ whole genome shotgun (WGS) entry which is preliminary data.</text>
</comment>
<keyword evidence="6 11" id="KW-0645">Protease</keyword>
<dbReference type="InterPro" id="IPR051487">
    <property type="entry name" value="Ser/Thr_Proteases_Immune/Dev"/>
</dbReference>
<dbReference type="PROSITE" id="PS50240">
    <property type="entry name" value="TRYPSIN_DOM"/>
    <property type="match status" value="1"/>
</dbReference>
<reference evidence="11 12" key="1">
    <citation type="submission" date="2020-03" db="EMBL/GenBank/DDBJ databases">
        <title>WGS of actinomycetes isolated from Thailand.</title>
        <authorList>
            <person name="Thawai C."/>
        </authorList>
    </citation>
    <scope>NUCLEOTIDE SEQUENCE [LARGE SCALE GENOMIC DNA]</scope>
    <source>
        <strain evidence="11 12">HSS6-12</strain>
    </source>
</reference>
<evidence type="ECO:0000256" key="9">
    <source>
        <dbReference type="SAM" id="SignalP"/>
    </source>
</evidence>
<dbReference type="SUPFAM" id="SSF50494">
    <property type="entry name" value="Trypsin-like serine proteases"/>
    <property type="match status" value="1"/>
</dbReference>
<dbReference type="InterPro" id="IPR001254">
    <property type="entry name" value="Trypsin_dom"/>
</dbReference>
<comment type="catalytic activity">
    <reaction evidence="1">
        <text>Hydrolyzes proteins with a preference for Tyr or Phe in the P1' position. Has no action on amino-acid p-nitroanilides.</text>
        <dbReference type="EC" id="3.4.24.77"/>
    </reaction>
</comment>
<dbReference type="InterPro" id="IPR024079">
    <property type="entry name" value="MetalloPept_cat_dom_sf"/>
</dbReference>
<keyword evidence="6 11" id="KW-0482">Metalloprotease</keyword>
<dbReference type="EC" id="3.4.24.77" evidence="3"/>
<proteinExistence type="inferred from homology"/>
<sequence>MLRRQLLRAAGAVLAAVLAAAGVQVATGAPASAARTVYYDASRAGEFRTNFDQAAQIWNGSVSNVRLVPRTPGNVTIYVDSGWPRAQVTGLGSGRIWMGWTAVNQGYDRTRIASHEFGHILGLPDRRTGLCSDLMSGSSAPVSCRNAYPSSAEASRVNSLFAGSRATVTTGTFTWGSDEVTPFVVGGRPATENYPWLVYTSGCTGTLIKANWVVTARHCSTPSSVRVGSVNRTSGGTVVRVSRSVSHPTIDVKLLQLSSSVSYAPAPIPTTSGAVGTATRIIGWGLTCPNRGCGSAPTIAHELDTSIVSDSRCIGINGPYEICTNNTGGNSGACYGDSGGPQVRRINGVWNLIGATSRSGNNNATCATGPSIYGDLPSIRSWIDTQVGGLPA</sequence>
<dbReference type="PRINTS" id="PR00787">
    <property type="entry name" value="NEUTRALPTASE"/>
</dbReference>
<accession>A0ABX0Z172</accession>
<evidence type="ECO:0000313" key="12">
    <source>
        <dbReference type="Proteomes" id="UP000783871"/>
    </source>
</evidence>
<dbReference type="Pfam" id="PF00089">
    <property type="entry name" value="Trypsin"/>
    <property type="match status" value="1"/>
</dbReference>
<keyword evidence="7" id="KW-1015">Disulfide bond</keyword>
<keyword evidence="12" id="KW-1185">Reference proteome</keyword>
<dbReference type="GO" id="GO:0008237">
    <property type="term" value="F:metallopeptidase activity"/>
    <property type="evidence" value="ECO:0007669"/>
    <property type="project" value="UniProtKB-KW"/>
</dbReference>
<dbReference type="SUPFAM" id="SSF55486">
    <property type="entry name" value="Metalloproteases ('zincins'), catalytic domain"/>
    <property type="match status" value="1"/>
</dbReference>
<evidence type="ECO:0000256" key="4">
    <source>
        <dbReference type="ARBA" id="ARBA00019129"/>
    </source>
</evidence>
<evidence type="ECO:0000256" key="7">
    <source>
        <dbReference type="ARBA" id="ARBA00023157"/>
    </source>
</evidence>
<dbReference type="PANTHER" id="PTHR24256">
    <property type="entry name" value="TRYPTASE-RELATED"/>
    <property type="match status" value="1"/>
</dbReference>
<dbReference type="InterPro" id="IPR009003">
    <property type="entry name" value="Peptidase_S1_PA"/>
</dbReference>
<evidence type="ECO:0000256" key="5">
    <source>
        <dbReference type="ARBA" id="ARBA00022723"/>
    </source>
</evidence>
<name>A0ABX0Z172_9ACTN</name>
<keyword evidence="11" id="KW-0378">Hydrolase</keyword>
<keyword evidence="5" id="KW-0479">Metal-binding</keyword>
<organism evidence="11 12">
    <name type="scientific">Micromonospora thermarum</name>
    <dbReference type="NCBI Taxonomy" id="2720024"/>
    <lineage>
        <taxon>Bacteria</taxon>
        <taxon>Bacillati</taxon>
        <taxon>Actinomycetota</taxon>
        <taxon>Actinomycetes</taxon>
        <taxon>Micromonosporales</taxon>
        <taxon>Micromonosporaceae</taxon>
        <taxon>Micromonospora</taxon>
    </lineage>
</organism>
<dbReference type="SMART" id="SM00020">
    <property type="entry name" value="Tryp_SPc"/>
    <property type="match status" value="1"/>
</dbReference>
<dbReference type="EMBL" id="JAATEO010000002">
    <property type="protein sequence ID" value="NJP30948.1"/>
    <property type="molecule type" value="Genomic_DNA"/>
</dbReference>
<evidence type="ECO:0000256" key="1">
    <source>
        <dbReference type="ARBA" id="ARBA00000612"/>
    </source>
</evidence>
<dbReference type="InterPro" id="IPR000013">
    <property type="entry name" value="Peptidase_M7"/>
</dbReference>
<dbReference type="Pfam" id="PF02031">
    <property type="entry name" value="Peptidase_M7"/>
    <property type="match status" value="1"/>
</dbReference>
<dbReference type="PROSITE" id="PS51318">
    <property type="entry name" value="TAT"/>
    <property type="match status" value="1"/>
</dbReference>
<dbReference type="InterPro" id="IPR043504">
    <property type="entry name" value="Peptidase_S1_PA_chymotrypsin"/>
</dbReference>
<dbReference type="RefSeq" id="WP_167999361.1">
    <property type="nucleotide sequence ID" value="NZ_JAATEO010000002.1"/>
</dbReference>
<protein>
    <recommendedName>
        <fullName evidence="4">Extracellular small neutral protease</fullName>
        <ecNumber evidence="3">3.4.24.77</ecNumber>
    </recommendedName>
    <alternativeName>
        <fullName evidence="8">Snapalysin</fullName>
    </alternativeName>
</protein>
<evidence type="ECO:0000256" key="6">
    <source>
        <dbReference type="ARBA" id="ARBA00023049"/>
    </source>
</evidence>
<dbReference type="Gene3D" id="2.40.10.10">
    <property type="entry name" value="Trypsin-like serine proteases"/>
    <property type="match status" value="1"/>
</dbReference>
<evidence type="ECO:0000313" key="11">
    <source>
        <dbReference type="EMBL" id="NJP30948.1"/>
    </source>
</evidence>
<evidence type="ECO:0000256" key="8">
    <source>
        <dbReference type="ARBA" id="ARBA00029927"/>
    </source>
</evidence>
<gene>
    <name evidence="11" type="ORF">HCJ94_02830</name>
</gene>